<evidence type="ECO:0000256" key="4">
    <source>
        <dbReference type="ARBA" id="ARBA00022989"/>
    </source>
</evidence>
<feature type="compositionally biased region" description="Low complexity" evidence="7">
    <location>
        <begin position="311"/>
        <end position="323"/>
    </location>
</feature>
<organism evidence="8 9">
    <name type="scientific">Corynebacterium phocae</name>
    <dbReference type="NCBI Taxonomy" id="161895"/>
    <lineage>
        <taxon>Bacteria</taxon>
        <taxon>Bacillati</taxon>
        <taxon>Actinomycetota</taxon>
        <taxon>Actinomycetes</taxon>
        <taxon>Mycobacteriales</taxon>
        <taxon>Corynebacteriaceae</taxon>
        <taxon>Corynebacterium</taxon>
    </lineage>
</organism>
<dbReference type="EMBL" id="CP009249">
    <property type="protein sequence ID" value="APT92150.1"/>
    <property type="molecule type" value="Genomic_DNA"/>
</dbReference>
<dbReference type="PANTHER" id="PTHR23427">
    <property type="entry name" value="SURFEIT LOCUS PROTEIN"/>
    <property type="match status" value="1"/>
</dbReference>
<sequence>MFRTFLKPKWVLMAIFVVVFSYFAFTLLAPWQLGKDHDIVERNKAIEAAYNAGPVPLDEAVGPDGAAISEWTRVALHGRYLPDSEVLLRLRPVASGPTYQSLVPFKDDSGTIMLVNRGWVPAAAGNAVPEIPPAPSGEVTVEAMLRTHEGPHPSSKPIVEDGYDQVYTINPPQVGEVTGLDLGADYLQISDSDQPGVLNFIPVPQLERGSHLSYGFQWIAFGIMAPLGLGYFAWAEVRERRRFREEEKLLNRAAPEATPQPQPQAGPQVEPKATPQPQPQVEPKAAPQPQPQPAPKATPEAGPKPQPTSVPGPGSDAPSSPKPSSRRHRARYGDAKPDFYDKLNRRGKERF</sequence>
<evidence type="ECO:0000313" key="8">
    <source>
        <dbReference type="EMBL" id="APT92150.1"/>
    </source>
</evidence>
<keyword evidence="3 6" id="KW-0812">Transmembrane</keyword>
<keyword evidence="4 6" id="KW-1133">Transmembrane helix</keyword>
<evidence type="ECO:0000256" key="3">
    <source>
        <dbReference type="ARBA" id="ARBA00022692"/>
    </source>
</evidence>
<keyword evidence="6" id="KW-1003">Cell membrane</keyword>
<gene>
    <name evidence="8" type="ORF">CPHO_03785</name>
</gene>
<dbReference type="GO" id="GO:0005886">
    <property type="term" value="C:plasma membrane"/>
    <property type="evidence" value="ECO:0007669"/>
    <property type="project" value="UniProtKB-SubCell"/>
</dbReference>
<dbReference type="AlphaFoldDB" id="A0A1L7D235"/>
<feature type="compositionally biased region" description="Basic and acidic residues" evidence="7">
    <location>
        <begin position="331"/>
        <end position="351"/>
    </location>
</feature>
<dbReference type="InterPro" id="IPR002994">
    <property type="entry name" value="Surf1/Shy1"/>
</dbReference>
<name>A0A1L7D235_9CORY</name>
<dbReference type="STRING" id="161895.CPHO_03785"/>
<reference evidence="8 9" key="1">
    <citation type="submission" date="2014-08" db="EMBL/GenBank/DDBJ databases">
        <title>Complete genome sequence of Corynebacterium phocae M408/89/1(T)(=DSM 44612(T)), isolated from the common seal (Phoca vitulina).</title>
        <authorList>
            <person name="Ruckert C."/>
            <person name="Albersmeier A."/>
            <person name="Winkler A."/>
            <person name="Kalinowski J."/>
        </authorList>
    </citation>
    <scope>NUCLEOTIDE SEQUENCE [LARGE SCALE GENOMIC DNA]</scope>
    <source>
        <strain evidence="8 9">M408/89/1</strain>
    </source>
</reference>
<evidence type="ECO:0000256" key="2">
    <source>
        <dbReference type="ARBA" id="ARBA00007165"/>
    </source>
</evidence>
<dbReference type="CDD" id="cd06662">
    <property type="entry name" value="SURF1"/>
    <property type="match status" value="1"/>
</dbReference>
<evidence type="ECO:0000256" key="1">
    <source>
        <dbReference type="ARBA" id="ARBA00004370"/>
    </source>
</evidence>
<evidence type="ECO:0000256" key="6">
    <source>
        <dbReference type="RuleBase" id="RU363076"/>
    </source>
</evidence>
<feature type="transmembrane region" description="Helical" evidence="6">
    <location>
        <begin position="12"/>
        <end position="33"/>
    </location>
</feature>
<dbReference type="PROSITE" id="PS50895">
    <property type="entry name" value="SURF1"/>
    <property type="match status" value="1"/>
</dbReference>
<comment type="similarity">
    <text evidence="2 6">Belongs to the SURF1 family.</text>
</comment>
<dbReference type="KEGG" id="cpho:CPHO_03785"/>
<feature type="region of interest" description="Disordered" evidence="7">
    <location>
        <begin position="251"/>
        <end position="351"/>
    </location>
</feature>
<keyword evidence="9" id="KW-1185">Reference proteome</keyword>
<feature type="compositionally biased region" description="Pro residues" evidence="7">
    <location>
        <begin position="274"/>
        <end position="310"/>
    </location>
</feature>
<proteinExistence type="inferred from homology"/>
<protein>
    <recommendedName>
        <fullName evidence="6">SURF1-like protein</fullName>
    </recommendedName>
</protein>
<feature type="transmembrane region" description="Helical" evidence="6">
    <location>
        <begin position="214"/>
        <end position="234"/>
    </location>
</feature>
<evidence type="ECO:0000313" key="9">
    <source>
        <dbReference type="Proteomes" id="UP000185491"/>
    </source>
</evidence>
<accession>A0A1L7D235</accession>
<comment type="subcellular location">
    <subcellularLocation>
        <location evidence="6">Cell membrane</location>
        <topology evidence="6">Multi-pass membrane protein</topology>
    </subcellularLocation>
    <subcellularLocation>
        <location evidence="1">Membrane</location>
    </subcellularLocation>
</comment>
<dbReference type="Proteomes" id="UP000185491">
    <property type="component" value="Chromosome"/>
</dbReference>
<dbReference type="RefSeq" id="WP_075733339.1">
    <property type="nucleotide sequence ID" value="NZ_CP009249.1"/>
</dbReference>
<dbReference type="Pfam" id="PF02104">
    <property type="entry name" value="SURF1"/>
    <property type="match status" value="1"/>
</dbReference>
<evidence type="ECO:0000256" key="7">
    <source>
        <dbReference type="SAM" id="MobiDB-lite"/>
    </source>
</evidence>
<dbReference type="PANTHER" id="PTHR23427:SF2">
    <property type="entry name" value="SURFEIT LOCUS PROTEIN 1"/>
    <property type="match status" value="1"/>
</dbReference>
<evidence type="ECO:0000256" key="5">
    <source>
        <dbReference type="ARBA" id="ARBA00023136"/>
    </source>
</evidence>
<keyword evidence="5 6" id="KW-0472">Membrane</keyword>
<dbReference type="InterPro" id="IPR045214">
    <property type="entry name" value="Surf1/Surf4"/>
</dbReference>